<protein>
    <submittedName>
        <fullName evidence="1">Uncharacterized protein</fullName>
    </submittedName>
</protein>
<proteinExistence type="predicted"/>
<evidence type="ECO:0000313" key="1">
    <source>
        <dbReference type="EMBL" id="KAJ0081104.1"/>
    </source>
</evidence>
<evidence type="ECO:0000313" key="2">
    <source>
        <dbReference type="Proteomes" id="UP001164250"/>
    </source>
</evidence>
<gene>
    <name evidence="1" type="ORF">Patl1_09902</name>
</gene>
<name>A0ACC1A4F8_9ROSI</name>
<comment type="caution">
    <text evidence="1">The sequence shown here is derived from an EMBL/GenBank/DDBJ whole genome shotgun (WGS) entry which is preliminary data.</text>
</comment>
<reference evidence="2" key="1">
    <citation type="journal article" date="2023" name="G3 (Bethesda)">
        <title>Genome assembly and association tests identify interacting loci associated with vigor, precocity, and sex in interspecific pistachio rootstocks.</title>
        <authorList>
            <person name="Palmer W."/>
            <person name="Jacygrad E."/>
            <person name="Sagayaradj S."/>
            <person name="Cavanaugh K."/>
            <person name="Han R."/>
            <person name="Bertier L."/>
            <person name="Beede B."/>
            <person name="Kafkas S."/>
            <person name="Golino D."/>
            <person name="Preece J."/>
            <person name="Michelmore R."/>
        </authorList>
    </citation>
    <scope>NUCLEOTIDE SEQUENCE [LARGE SCALE GENOMIC DNA]</scope>
</reference>
<accession>A0ACC1A4F8</accession>
<organism evidence="1 2">
    <name type="scientific">Pistacia atlantica</name>
    <dbReference type="NCBI Taxonomy" id="434234"/>
    <lineage>
        <taxon>Eukaryota</taxon>
        <taxon>Viridiplantae</taxon>
        <taxon>Streptophyta</taxon>
        <taxon>Embryophyta</taxon>
        <taxon>Tracheophyta</taxon>
        <taxon>Spermatophyta</taxon>
        <taxon>Magnoliopsida</taxon>
        <taxon>eudicotyledons</taxon>
        <taxon>Gunneridae</taxon>
        <taxon>Pentapetalae</taxon>
        <taxon>rosids</taxon>
        <taxon>malvids</taxon>
        <taxon>Sapindales</taxon>
        <taxon>Anacardiaceae</taxon>
        <taxon>Pistacia</taxon>
    </lineage>
</organism>
<sequence length="89" mass="10380">MEPFQNDHQREMHYSHVVEMNRLDKDVVEVEMEASSGSMIKLVLIFGSSRHHVNCLLKIRVGCRDGSFGRRSCRKRETVRDQESWDGSD</sequence>
<dbReference type="Proteomes" id="UP001164250">
    <property type="component" value="Chromosome 12"/>
</dbReference>
<dbReference type="EMBL" id="CM047908">
    <property type="protein sequence ID" value="KAJ0081104.1"/>
    <property type="molecule type" value="Genomic_DNA"/>
</dbReference>
<keyword evidence="2" id="KW-1185">Reference proteome</keyword>